<reference evidence="2 3" key="1">
    <citation type="submission" date="2020-08" db="EMBL/GenBank/DDBJ databases">
        <title>Genome public.</title>
        <authorList>
            <person name="Liu C."/>
            <person name="Sun Q."/>
        </authorList>
    </citation>
    <scope>NUCLEOTIDE SEQUENCE [LARGE SCALE GENOMIC DNA]</scope>
    <source>
        <strain evidence="2 3">NSJ-35</strain>
    </source>
</reference>
<evidence type="ECO:0000313" key="2">
    <source>
        <dbReference type="EMBL" id="MBC5648152.1"/>
    </source>
</evidence>
<feature type="domain" description="YubB ferredoxin-like" evidence="1">
    <location>
        <begin position="125"/>
        <end position="209"/>
    </location>
</feature>
<comment type="caution">
    <text evidence="2">The sequence shown here is derived from an EMBL/GenBank/DDBJ whole genome shotgun (WGS) entry which is preliminary data.</text>
</comment>
<dbReference type="Pfam" id="PF18406">
    <property type="entry name" value="DUF1281_C"/>
    <property type="match status" value="1"/>
</dbReference>
<gene>
    <name evidence="2" type="ORF">H8S18_07355</name>
</gene>
<dbReference type="RefSeq" id="WP_186857665.1">
    <property type="nucleotide sequence ID" value="NZ_JACOON010000003.1"/>
</dbReference>
<organism evidence="2 3">
    <name type="scientific">Christensenella tenuis</name>
    <dbReference type="NCBI Taxonomy" id="2763033"/>
    <lineage>
        <taxon>Bacteria</taxon>
        <taxon>Bacillati</taxon>
        <taxon>Bacillota</taxon>
        <taxon>Clostridia</taxon>
        <taxon>Christensenellales</taxon>
        <taxon>Christensenellaceae</taxon>
        <taxon>Christensenella</taxon>
    </lineage>
</organism>
<dbReference type="EMBL" id="JACOON010000003">
    <property type="protein sequence ID" value="MBC5648152.1"/>
    <property type="molecule type" value="Genomic_DNA"/>
</dbReference>
<accession>A0ABR7EEE1</accession>
<dbReference type="InterPro" id="IPR041329">
    <property type="entry name" value="YubB_C"/>
</dbReference>
<proteinExistence type="predicted"/>
<evidence type="ECO:0000259" key="1">
    <source>
        <dbReference type="Pfam" id="PF18406"/>
    </source>
</evidence>
<name>A0ABR7EEE1_9FIRM</name>
<sequence length="239" mass="27915">MPNHIRNQIYIFRDDRSQSRLMKIAEFLRCDGKELGSVDFNKLIPMPEELDVESSSKGDECLKLYIQSLQEHKKICTTEELARKCGKPLKEYKEMLERGRKYYENIRKYGAPTWYEWCIDHWGTKWNAYDCTPIEQCTDRISFNTAWSSVPKIIEKLSEHFNDQTIAYRWADEDIGYNVGEQIYMNGQVIYENIPAANSKDAYELAADIRGIELSEYGLGYSEESGTYEYRAEAGDVEL</sequence>
<dbReference type="Proteomes" id="UP000606889">
    <property type="component" value="Unassembled WGS sequence"/>
</dbReference>
<keyword evidence="3" id="KW-1185">Reference proteome</keyword>
<evidence type="ECO:0000313" key="3">
    <source>
        <dbReference type="Proteomes" id="UP000606889"/>
    </source>
</evidence>
<protein>
    <recommendedName>
        <fullName evidence="1">YubB ferredoxin-like domain-containing protein</fullName>
    </recommendedName>
</protein>